<gene>
    <name evidence="3" type="ORF">EHS24_008559</name>
</gene>
<keyword evidence="4" id="KW-1185">Reference proteome</keyword>
<feature type="compositionally biased region" description="Low complexity" evidence="1">
    <location>
        <begin position="874"/>
        <end position="887"/>
    </location>
</feature>
<evidence type="ECO:0000313" key="3">
    <source>
        <dbReference type="EMBL" id="RSH81125.1"/>
    </source>
</evidence>
<dbReference type="GeneID" id="39593102"/>
<evidence type="ECO:0000259" key="2">
    <source>
        <dbReference type="Pfam" id="PF21034"/>
    </source>
</evidence>
<sequence length="955" mass="102613">MSSSDNAEHASTTTKAAAIRRTGMAFPVDDTPSSILTPLLNMSMGGISSLKGFLPISSPRRKPRPLALDDPCAVWQDGDLGSGRRRLLLLTSPSHALQVFAFTPGTIPDDPHVPETFPPPVEVASIPELRYDDAVERSALPSTSVSRKAIKDERTLSARLLDKALWGQHGPVVALTVVAGSGSSGRTPNGQLALVLVSLDTGKVFRRLELGSGAAAQVSSSSRAIIVTTSHPSPSIHVFDRNLNLISNPITDIPANPRTHLPVASVSGRLLAFTTREAAATPGADGLGSIFAASSTRFRASSAGSAHSPPPQSAQNALLTSAVEIGGGVARGVWAGLKMGARAAGDRLAQSAPSESADSLPRNEFEAEEGGPESRSVEEPLTVESIPPPGGIWVKIIDLFARSEEQPVLIAHFRLPPSRTLVSPLPNGQHPRAAAVPREHPITFISFSPEGSRLFAAAADGRDFHILDVRPDGVMFSKRGPVKGDVWDAYVLRRGNTTADVCAVEWSQDERWISVGTGKGTVHVFPISPAGGKPSATSHVPVKFPNPEQMTPLSVDVAPFARLRPQRNPSSDDLAGKAEEALPAYAVASFGASRRHPTVKGTLCQDVVIYRPGTGQMELARLTVHAATPPTTATPASQTTPSGRRRASNLTEMMREKAGLRPDSDLAVEQALKARWALPLEPQHGVTAKPVAPKPAPAQSQPVRSLYHAEIRTHSSNPRILPASIYLSRQIEFFAATPTDDFSPLSVLDKLARTGRLVFRPEVEVRPTADARSFDEPLNSALHSVIQSGFATQIPQLPNGSPLNPSRWPTVPIWNVAANLGEGVDRVRREVARAQHSRLRRRKSNTAGDGGLSFEDDTVFAPRPATDESDELESSPSSLLPTNTDSSNADDDDEWGDKWEDEYRKAVEDDGPDDLVLGLLDEEEDERRKWEERQKVLATEYQKSETKQHSSNNKT</sequence>
<dbReference type="InterPro" id="IPR011044">
    <property type="entry name" value="Quino_amine_DH_bsu"/>
</dbReference>
<dbReference type="AlphaFoldDB" id="A0A427XQN2"/>
<protein>
    <recommendedName>
        <fullName evidence="2">BCAS3 WD40 domain-containing protein</fullName>
    </recommendedName>
</protein>
<dbReference type="PANTHER" id="PTHR13268">
    <property type="entry name" value="BREAST CARCINOMA AMPLIFIED SEQUENCE 3"/>
    <property type="match status" value="1"/>
</dbReference>
<organism evidence="3 4">
    <name type="scientific">Apiotrichum porosum</name>
    <dbReference type="NCBI Taxonomy" id="105984"/>
    <lineage>
        <taxon>Eukaryota</taxon>
        <taxon>Fungi</taxon>
        <taxon>Dikarya</taxon>
        <taxon>Basidiomycota</taxon>
        <taxon>Agaricomycotina</taxon>
        <taxon>Tremellomycetes</taxon>
        <taxon>Trichosporonales</taxon>
        <taxon>Trichosporonaceae</taxon>
        <taxon>Apiotrichum</taxon>
    </lineage>
</organism>
<dbReference type="InterPro" id="IPR045142">
    <property type="entry name" value="BCAS3-like"/>
</dbReference>
<dbReference type="Gene3D" id="2.130.10.10">
    <property type="entry name" value="YVTN repeat-like/Quinoprotein amine dehydrogenase"/>
    <property type="match status" value="1"/>
</dbReference>
<dbReference type="SUPFAM" id="SSF50969">
    <property type="entry name" value="YVTN repeat-like/Quinoprotein amine dehydrogenase"/>
    <property type="match status" value="1"/>
</dbReference>
<comment type="caution">
    <text evidence="3">The sequence shown here is derived from an EMBL/GenBank/DDBJ whole genome shotgun (WGS) entry which is preliminary data.</text>
</comment>
<accession>A0A427XQN2</accession>
<dbReference type="InterPro" id="IPR048382">
    <property type="entry name" value="BCAS3_WD40"/>
</dbReference>
<dbReference type="Proteomes" id="UP000279236">
    <property type="component" value="Unassembled WGS sequence"/>
</dbReference>
<evidence type="ECO:0000256" key="1">
    <source>
        <dbReference type="SAM" id="MobiDB-lite"/>
    </source>
</evidence>
<feature type="domain" description="BCAS3 WD40" evidence="2">
    <location>
        <begin position="438"/>
        <end position="542"/>
    </location>
</feature>
<dbReference type="STRING" id="105984.A0A427XQN2"/>
<dbReference type="InterPro" id="IPR015943">
    <property type="entry name" value="WD40/YVTN_repeat-like_dom_sf"/>
</dbReference>
<name>A0A427XQN2_9TREE</name>
<dbReference type="GO" id="GO:0006914">
    <property type="term" value="P:autophagy"/>
    <property type="evidence" value="ECO:0007669"/>
    <property type="project" value="InterPro"/>
</dbReference>
<dbReference type="OrthoDB" id="25778at2759"/>
<dbReference type="Pfam" id="PF21034">
    <property type="entry name" value="BCAS3_WD40"/>
    <property type="match status" value="1"/>
</dbReference>
<evidence type="ECO:0000313" key="4">
    <source>
        <dbReference type="Proteomes" id="UP000279236"/>
    </source>
</evidence>
<dbReference type="GO" id="GO:0042594">
    <property type="term" value="P:response to starvation"/>
    <property type="evidence" value="ECO:0007669"/>
    <property type="project" value="TreeGrafter"/>
</dbReference>
<dbReference type="GO" id="GO:0005737">
    <property type="term" value="C:cytoplasm"/>
    <property type="evidence" value="ECO:0007669"/>
    <property type="project" value="TreeGrafter"/>
</dbReference>
<feature type="region of interest" description="Disordered" evidence="1">
    <location>
        <begin position="347"/>
        <end position="383"/>
    </location>
</feature>
<feature type="compositionally biased region" description="Basic residues" evidence="1">
    <location>
        <begin position="835"/>
        <end position="844"/>
    </location>
</feature>
<feature type="compositionally biased region" description="Basic and acidic residues" evidence="1">
    <location>
        <begin position="896"/>
        <end position="908"/>
    </location>
</feature>
<proteinExistence type="predicted"/>
<dbReference type="EMBL" id="RSCE01000007">
    <property type="protein sequence ID" value="RSH81125.1"/>
    <property type="molecule type" value="Genomic_DNA"/>
</dbReference>
<feature type="region of interest" description="Disordered" evidence="1">
    <location>
        <begin position="834"/>
        <end position="932"/>
    </location>
</feature>
<reference evidence="3 4" key="1">
    <citation type="submission" date="2018-11" db="EMBL/GenBank/DDBJ databases">
        <title>Genome sequence of Apiotrichum porosum DSM 27194.</title>
        <authorList>
            <person name="Aliyu H."/>
            <person name="Gorte O."/>
            <person name="Ochsenreither K."/>
        </authorList>
    </citation>
    <scope>NUCLEOTIDE SEQUENCE [LARGE SCALE GENOMIC DNA]</scope>
    <source>
        <strain evidence="3 4">DSM 27194</strain>
    </source>
</reference>
<dbReference type="PANTHER" id="PTHR13268:SF0">
    <property type="entry name" value="BCAS3 MICROTUBULE ASSOCIATED CELL MIGRATION FACTOR"/>
    <property type="match status" value="1"/>
</dbReference>
<dbReference type="RefSeq" id="XP_028475844.1">
    <property type="nucleotide sequence ID" value="XM_028623870.1"/>
</dbReference>